<dbReference type="SUPFAM" id="SSF158472">
    <property type="entry name" value="HAMP domain-like"/>
    <property type="match status" value="1"/>
</dbReference>
<evidence type="ECO:0000256" key="9">
    <source>
        <dbReference type="ARBA" id="ARBA00023012"/>
    </source>
</evidence>
<comment type="caution">
    <text evidence="14">The sequence shown here is derived from an EMBL/GenBank/DDBJ whole genome shotgun (WGS) entry which is preliminary data.</text>
</comment>
<protein>
    <recommendedName>
        <fullName evidence="3">histidine kinase</fullName>
        <ecNumber evidence="3">2.7.13.3</ecNumber>
    </recommendedName>
</protein>
<dbReference type="SUPFAM" id="SSF55874">
    <property type="entry name" value="ATPase domain of HSP90 chaperone/DNA topoisomerase II/histidine kinase"/>
    <property type="match status" value="1"/>
</dbReference>
<dbReference type="InterPro" id="IPR003660">
    <property type="entry name" value="HAMP_dom"/>
</dbReference>
<dbReference type="PROSITE" id="PS50109">
    <property type="entry name" value="HIS_KIN"/>
    <property type="match status" value="1"/>
</dbReference>
<dbReference type="InterPro" id="IPR050428">
    <property type="entry name" value="TCS_sensor_his_kinase"/>
</dbReference>
<evidence type="ECO:0000256" key="1">
    <source>
        <dbReference type="ARBA" id="ARBA00000085"/>
    </source>
</evidence>
<evidence type="ECO:0000256" key="11">
    <source>
        <dbReference type="SAM" id="Phobius"/>
    </source>
</evidence>
<dbReference type="GO" id="GO:0000155">
    <property type="term" value="F:phosphorelay sensor kinase activity"/>
    <property type="evidence" value="ECO:0007669"/>
    <property type="project" value="InterPro"/>
</dbReference>
<organism evidence="14 15">
    <name type="scientific">Trebonia kvetii</name>
    <dbReference type="NCBI Taxonomy" id="2480626"/>
    <lineage>
        <taxon>Bacteria</taxon>
        <taxon>Bacillati</taxon>
        <taxon>Actinomycetota</taxon>
        <taxon>Actinomycetes</taxon>
        <taxon>Streptosporangiales</taxon>
        <taxon>Treboniaceae</taxon>
        <taxon>Trebonia</taxon>
    </lineage>
</organism>
<dbReference type="InterPro" id="IPR004358">
    <property type="entry name" value="Sig_transdc_His_kin-like_C"/>
</dbReference>
<evidence type="ECO:0000256" key="8">
    <source>
        <dbReference type="ARBA" id="ARBA00022989"/>
    </source>
</evidence>
<evidence type="ECO:0000259" key="13">
    <source>
        <dbReference type="PROSITE" id="PS50885"/>
    </source>
</evidence>
<feature type="domain" description="HAMP" evidence="13">
    <location>
        <begin position="129"/>
        <end position="182"/>
    </location>
</feature>
<keyword evidence="10 11" id="KW-0472">Membrane</keyword>
<dbReference type="Pfam" id="PF02518">
    <property type="entry name" value="HATPase_c"/>
    <property type="match status" value="1"/>
</dbReference>
<dbReference type="InterPro" id="IPR003594">
    <property type="entry name" value="HATPase_dom"/>
</dbReference>
<evidence type="ECO:0000256" key="4">
    <source>
        <dbReference type="ARBA" id="ARBA00022553"/>
    </source>
</evidence>
<dbReference type="PANTHER" id="PTHR45436:SF5">
    <property type="entry name" value="SENSOR HISTIDINE KINASE TRCS"/>
    <property type="match status" value="1"/>
</dbReference>
<dbReference type="AlphaFoldDB" id="A0A6P2BYN2"/>
<dbReference type="EMBL" id="RPFW01000003">
    <property type="protein sequence ID" value="TVZ03807.1"/>
    <property type="molecule type" value="Genomic_DNA"/>
</dbReference>
<evidence type="ECO:0000313" key="15">
    <source>
        <dbReference type="Proteomes" id="UP000460272"/>
    </source>
</evidence>
<dbReference type="SUPFAM" id="SSF47384">
    <property type="entry name" value="Homodimeric domain of signal transducing histidine kinase"/>
    <property type="match status" value="1"/>
</dbReference>
<keyword evidence="7 14" id="KW-0418">Kinase</keyword>
<evidence type="ECO:0000256" key="10">
    <source>
        <dbReference type="ARBA" id="ARBA00023136"/>
    </source>
</evidence>
<evidence type="ECO:0000256" key="6">
    <source>
        <dbReference type="ARBA" id="ARBA00022692"/>
    </source>
</evidence>
<evidence type="ECO:0000313" key="14">
    <source>
        <dbReference type="EMBL" id="TVZ03807.1"/>
    </source>
</evidence>
<comment type="catalytic activity">
    <reaction evidence="1">
        <text>ATP + protein L-histidine = ADP + protein N-phospho-L-histidine.</text>
        <dbReference type="EC" id="2.7.13.3"/>
    </reaction>
</comment>
<feature type="transmembrane region" description="Helical" evidence="11">
    <location>
        <begin position="108"/>
        <end position="128"/>
    </location>
</feature>
<dbReference type="Pfam" id="PF00512">
    <property type="entry name" value="HisKA"/>
    <property type="match status" value="1"/>
</dbReference>
<dbReference type="Pfam" id="PF00672">
    <property type="entry name" value="HAMP"/>
    <property type="match status" value="1"/>
</dbReference>
<sequence>MRTPGVLSRRPVRLRLTLLYSGLFLLAGAALLIVTYGLVANTLRSTVPQDQITAITKSSGSMDNCKASATTPAQAEVCKQEAMAAAQGIANATAQEQRAEALSHLLDVSVAGLAAMALVSAVGGWIMAGRVLRPVHAITAAARRASEENLGERIALAGPEDELKELADTFDAMLARLDAAFASQRRFVANASHELRTPLTVMRTAIDVTLAKKERTPAQLEAMAAEVRQATGQAERLVEALLTLARSDRGTGPRSVLDLAVLAEDALDAAVPAARAGSLRITSELNPGLALGDPVLAERLVCNLIDNAVRHNVPGGWLEVASGGRDGLAFLTVANSGPVVGEPEVSALFEPFYRGCQHGGPDAPEGSGLGLSIVQSVVRAHRGDIAATPLPGGGLAVTVRLPGG</sequence>
<dbReference type="InterPro" id="IPR036890">
    <property type="entry name" value="HATPase_C_sf"/>
</dbReference>
<dbReference type="CDD" id="cd00075">
    <property type="entry name" value="HATPase"/>
    <property type="match status" value="1"/>
</dbReference>
<dbReference type="SMART" id="SM00388">
    <property type="entry name" value="HisKA"/>
    <property type="match status" value="1"/>
</dbReference>
<dbReference type="SMART" id="SM00387">
    <property type="entry name" value="HATPase_c"/>
    <property type="match status" value="1"/>
</dbReference>
<proteinExistence type="predicted"/>
<dbReference type="OrthoDB" id="9786919at2"/>
<dbReference type="SMART" id="SM00304">
    <property type="entry name" value="HAMP"/>
    <property type="match status" value="1"/>
</dbReference>
<keyword evidence="4" id="KW-0597">Phosphoprotein</keyword>
<dbReference type="Gene3D" id="3.30.565.10">
    <property type="entry name" value="Histidine kinase-like ATPase, C-terminal domain"/>
    <property type="match status" value="1"/>
</dbReference>
<keyword evidence="9" id="KW-0902">Two-component regulatory system</keyword>
<evidence type="ECO:0000259" key="12">
    <source>
        <dbReference type="PROSITE" id="PS50109"/>
    </source>
</evidence>
<dbReference type="InterPro" id="IPR005467">
    <property type="entry name" value="His_kinase_dom"/>
</dbReference>
<dbReference type="InterPro" id="IPR036097">
    <property type="entry name" value="HisK_dim/P_sf"/>
</dbReference>
<comment type="subcellular location">
    <subcellularLocation>
        <location evidence="2">Cell membrane</location>
    </subcellularLocation>
</comment>
<dbReference type="PROSITE" id="PS50885">
    <property type="entry name" value="HAMP"/>
    <property type="match status" value="1"/>
</dbReference>
<gene>
    <name evidence="14" type="ORF">EAS64_15210</name>
</gene>
<evidence type="ECO:0000256" key="2">
    <source>
        <dbReference type="ARBA" id="ARBA00004236"/>
    </source>
</evidence>
<evidence type="ECO:0000256" key="5">
    <source>
        <dbReference type="ARBA" id="ARBA00022679"/>
    </source>
</evidence>
<dbReference type="Gene3D" id="1.10.287.130">
    <property type="match status" value="1"/>
</dbReference>
<name>A0A6P2BYN2_9ACTN</name>
<evidence type="ECO:0000256" key="3">
    <source>
        <dbReference type="ARBA" id="ARBA00012438"/>
    </source>
</evidence>
<dbReference type="Proteomes" id="UP000460272">
    <property type="component" value="Unassembled WGS sequence"/>
</dbReference>
<keyword evidence="8 11" id="KW-1133">Transmembrane helix</keyword>
<dbReference type="Gene3D" id="6.10.340.10">
    <property type="match status" value="1"/>
</dbReference>
<dbReference type="RefSeq" id="WP_145853678.1">
    <property type="nucleotide sequence ID" value="NZ_RPFW01000003.1"/>
</dbReference>
<keyword evidence="15" id="KW-1185">Reference proteome</keyword>
<dbReference type="EC" id="2.7.13.3" evidence="3"/>
<keyword evidence="6 11" id="KW-0812">Transmembrane</keyword>
<accession>A0A6P2BYN2</accession>
<dbReference type="InterPro" id="IPR003661">
    <property type="entry name" value="HisK_dim/P_dom"/>
</dbReference>
<keyword evidence="5" id="KW-0808">Transferase</keyword>
<feature type="domain" description="Histidine kinase" evidence="12">
    <location>
        <begin position="190"/>
        <end position="404"/>
    </location>
</feature>
<feature type="transmembrane region" description="Helical" evidence="11">
    <location>
        <begin position="18"/>
        <end position="39"/>
    </location>
</feature>
<evidence type="ECO:0000256" key="7">
    <source>
        <dbReference type="ARBA" id="ARBA00022777"/>
    </source>
</evidence>
<dbReference type="PANTHER" id="PTHR45436">
    <property type="entry name" value="SENSOR HISTIDINE KINASE YKOH"/>
    <property type="match status" value="1"/>
</dbReference>
<dbReference type="GO" id="GO:0005886">
    <property type="term" value="C:plasma membrane"/>
    <property type="evidence" value="ECO:0007669"/>
    <property type="project" value="UniProtKB-SubCell"/>
</dbReference>
<reference evidence="14 15" key="1">
    <citation type="submission" date="2018-11" db="EMBL/GenBank/DDBJ databases">
        <title>Trebonia kvetii gen.nov., sp.nov., a novel acidophilic actinobacterium, and proposal of the new actinobacterial family Treboniaceae fam. nov.</title>
        <authorList>
            <person name="Rapoport D."/>
            <person name="Sagova-Mareckova M."/>
            <person name="Sedlacek I."/>
            <person name="Provaznik J."/>
            <person name="Kralova S."/>
            <person name="Pavlinic D."/>
            <person name="Benes V."/>
            <person name="Kopecky J."/>
        </authorList>
    </citation>
    <scope>NUCLEOTIDE SEQUENCE [LARGE SCALE GENOMIC DNA]</scope>
    <source>
        <strain evidence="14 15">15Tr583</strain>
    </source>
</reference>
<dbReference type="CDD" id="cd00082">
    <property type="entry name" value="HisKA"/>
    <property type="match status" value="1"/>
</dbReference>
<dbReference type="PRINTS" id="PR00344">
    <property type="entry name" value="BCTRLSENSOR"/>
</dbReference>
<dbReference type="CDD" id="cd06225">
    <property type="entry name" value="HAMP"/>
    <property type="match status" value="1"/>
</dbReference>